<name>A0A1G5RGI7_9RHOB</name>
<accession>A0A1G5RGI7</accession>
<evidence type="ECO:0000256" key="6">
    <source>
        <dbReference type="ARBA" id="ARBA00022723"/>
    </source>
</evidence>
<evidence type="ECO:0000313" key="11">
    <source>
        <dbReference type="EMBL" id="SCZ72481.1"/>
    </source>
</evidence>
<dbReference type="InterPro" id="IPR027417">
    <property type="entry name" value="P-loop_NTPase"/>
</dbReference>
<evidence type="ECO:0000256" key="10">
    <source>
        <dbReference type="ARBA" id="ARBA00032441"/>
    </source>
</evidence>
<comment type="similarity">
    <text evidence="2">Belongs to the TsaE family.</text>
</comment>
<dbReference type="GO" id="GO:0046872">
    <property type="term" value="F:metal ion binding"/>
    <property type="evidence" value="ECO:0007669"/>
    <property type="project" value="UniProtKB-KW"/>
</dbReference>
<evidence type="ECO:0000256" key="2">
    <source>
        <dbReference type="ARBA" id="ARBA00007599"/>
    </source>
</evidence>
<dbReference type="SUPFAM" id="SSF52540">
    <property type="entry name" value="P-loop containing nucleoside triphosphate hydrolases"/>
    <property type="match status" value="1"/>
</dbReference>
<dbReference type="Pfam" id="PF02367">
    <property type="entry name" value="TsaE"/>
    <property type="match status" value="1"/>
</dbReference>
<dbReference type="STRING" id="1156985.SAMN04488118_11471"/>
<evidence type="ECO:0000256" key="5">
    <source>
        <dbReference type="ARBA" id="ARBA00022694"/>
    </source>
</evidence>
<evidence type="ECO:0000256" key="4">
    <source>
        <dbReference type="ARBA" id="ARBA00022490"/>
    </source>
</evidence>
<dbReference type="PANTHER" id="PTHR33540">
    <property type="entry name" value="TRNA THREONYLCARBAMOYLADENOSINE BIOSYNTHESIS PROTEIN TSAE"/>
    <property type="match status" value="1"/>
</dbReference>
<dbReference type="InterPro" id="IPR003442">
    <property type="entry name" value="T6A_TsaE"/>
</dbReference>
<evidence type="ECO:0000256" key="9">
    <source>
        <dbReference type="ARBA" id="ARBA00022842"/>
    </source>
</evidence>
<keyword evidence="4" id="KW-0963">Cytoplasm</keyword>
<dbReference type="Gene3D" id="3.40.50.300">
    <property type="entry name" value="P-loop containing nucleotide triphosphate hydrolases"/>
    <property type="match status" value="1"/>
</dbReference>
<keyword evidence="5" id="KW-0819">tRNA processing</keyword>
<keyword evidence="8" id="KW-0067">ATP-binding</keyword>
<dbReference type="EMBL" id="FMWG01000014">
    <property type="protein sequence ID" value="SCZ72481.1"/>
    <property type="molecule type" value="Genomic_DNA"/>
</dbReference>
<keyword evidence="9" id="KW-0460">Magnesium</keyword>
<dbReference type="OrthoDB" id="9800307at2"/>
<dbReference type="Proteomes" id="UP000198767">
    <property type="component" value="Unassembled WGS sequence"/>
</dbReference>
<keyword evidence="12" id="KW-1185">Reference proteome</keyword>
<dbReference type="PANTHER" id="PTHR33540:SF2">
    <property type="entry name" value="TRNA THREONYLCARBAMOYLADENOSINE BIOSYNTHESIS PROTEIN TSAE"/>
    <property type="match status" value="1"/>
</dbReference>
<dbReference type="RefSeq" id="WP_090220929.1">
    <property type="nucleotide sequence ID" value="NZ_FMWG01000014.1"/>
</dbReference>
<dbReference type="GO" id="GO:0005524">
    <property type="term" value="F:ATP binding"/>
    <property type="evidence" value="ECO:0007669"/>
    <property type="project" value="UniProtKB-KW"/>
</dbReference>
<dbReference type="GO" id="GO:0002949">
    <property type="term" value="P:tRNA threonylcarbamoyladenosine modification"/>
    <property type="evidence" value="ECO:0007669"/>
    <property type="project" value="InterPro"/>
</dbReference>
<dbReference type="GO" id="GO:0005737">
    <property type="term" value="C:cytoplasm"/>
    <property type="evidence" value="ECO:0007669"/>
    <property type="project" value="UniProtKB-SubCell"/>
</dbReference>
<dbReference type="NCBIfam" id="TIGR00150">
    <property type="entry name" value="T6A_YjeE"/>
    <property type="match status" value="1"/>
</dbReference>
<sequence>MTNHAASLALNSPEQTEDLARLFAGALLPGDCLLLEGQIGAGKTFFARTLIQSLLPLPEDVPSPTFTLVQIYDGPDSEIWHSDLYRLSSLEEVEELGLFEAFDHAITLVEWPEKLAELTPGHALRMRFSLSDSDENARALSLHWQDPKWDRLIAQATS</sequence>
<comment type="subcellular location">
    <subcellularLocation>
        <location evidence="1">Cytoplasm</location>
    </subcellularLocation>
</comment>
<reference evidence="11 12" key="1">
    <citation type="submission" date="2016-10" db="EMBL/GenBank/DDBJ databases">
        <authorList>
            <person name="de Groot N.N."/>
        </authorList>
    </citation>
    <scope>NUCLEOTIDE SEQUENCE [LARGE SCALE GENOMIC DNA]</scope>
    <source>
        <strain evidence="11 12">U95</strain>
    </source>
</reference>
<organism evidence="11 12">
    <name type="scientific">Epibacterium ulvae</name>
    <dbReference type="NCBI Taxonomy" id="1156985"/>
    <lineage>
        <taxon>Bacteria</taxon>
        <taxon>Pseudomonadati</taxon>
        <taxon>Pseudomonadota</taxon>
        <taxon>Alphaproteobacteria</taxon>
        <taxon>Rhodobacterales</taxon>
        <taxon>Roseobacteraceae</taxon>
        <taxon>Epibacterium</taxon>
    </lineage>
</organism>
<evidence type="ECO:0000256" key="8">
    <source>
        <dbReference type="ARBA" id="ARBA00022840"/>
    </source>
</evidence>
<evidence type="ECO:0000313" key="12">
    <source>
        <dbReference type="Proteomes" id="UP000198767"/>
    </source>
</evidence>
<evidence type="ECO:0000256" key="3">
    <source>
        <dbReference type="ARBA" id="ARBA00019010"/>
    </source>
</evidence>
<keyword evidence="7" id="KW-0547">Nucleotide-binding</keyword>
<evidence type="ECO:0000256" key="7">
    <source>
        <dbReference type="ARBA" id="ARBA00022741"/>
    </source>
</evidence>
<dbReference type="AlphaFoldDB" id="A0A1G5RGI7"/>
<proteinExistence type="inferred from homology"/>
<gene>
    <name evidence="11" type="ORF">SAMN04488118_11471</name>
</gene>
<protein>
    <recommendedName>
        <fullName evidence="3">tRNA threonylcarbamoyladenosine biosynthesis protein TsaE</fullName>
    </recommendedName>
    <alternativeName>
        <fullName evidence="10">t(6)A37 threonylcarbamoyladenosine biosynthesis protein TsaE</fullName>
    </alternativeName>
</protein>
<evidence type="ECO:0000256" key="1">
    <source>
        <dbReference type="ARBA" id="ARBA00004496"/>
    </source>
</evidence>
<keyword evidence="6" id="KW-0479">Metal-binding</keyword>